<dbReference type="Pfam" id="PF06637">
    <property type="entry name" value="PV-1"/>
    <property type="match status" value="1"/>
</dbReference>
<dbReference type="InterPro" id="IPR009538">
    <property type="entry name" value="PV-1"/>
</dbReference>
<dbReference type="GO" id="GO:0043114">
    <property type="term" value="P:regulation of vascular permeability"/>
    <property type="evidence" value="ECO:0007669"/>
    <property type="project" value="TreeGrafter"/>
</dbReference>
<feature type="transmembrane region" description="Helical" evidence="2">
    <location>
        <begin position="31"/>
        <end position="57"/>
    </location>
</feature>
<dbReference type="KEGG" id="oml:112147182"/>
<keyword evidence="2" id="KW-0472">Membrane</keyword>
<reference evidence="3" key="2">
    <citation type="submission" date="2025-09" db="UniProtKB">
        <authorList>
            <consortium name="Ensembl"/>
        </authorList>
    </citation>
    <scope>IDENTIFICATION</scope>
</reference>
<dbReference type="PANTHER" id="PTHR21687">
    <property type="entry name" value="PLASMALEMMA VESICLE-ASSOCIATED PROTEIN"/>
    <property type="match status" value="1"/>
</dbReference>
<sequence length="570" mass="63192">MYSCGYSQVSKQSPQAKKTMQYRSKNKSCGYYMRIVFFFSSLIQSLIIVSLVLFLLYGKSQDTACAARTLDLEESFSRLSIDNVALKQQRKNLTNMLNATTTNKVRCEFDLRNLRLFSNKSIGIMLDCDKKLQQCNTEAPKVRAISPPLPGIPCNCGTMTEQLKAKLQLLESNFTSETRKMRMDMDQMAKERDNLNLVVIHLRKDKSAKQMELLNCQELSKADISKNLGSVSKVTHDLLGKIESVFPKHVAFQLSCKNQQDHLEQIHRNCTRLSREVEGKLQSYLNGVAEQLFNIQTENSRFKSENSLLYEDYRWCSQNRTGLIEQHRQSQEEMQQRWDKDKERLLMEKMKLNGEMEVLKSTVRLKTAEIDNLGEQLRRMNLTCPPKPGPPFTPSRPINHFDITKFGLGGLGHAVDSTLNKPRFDGAGSTGTGLFNAGGGGPTKPEGNIRDSSSLFKPLESPPKFGSSGLDTNKPAAGSKLPTTLGSGASRGGSMPAFPSWPISGSRLGQSNSEAGRMSGGGSFGSSLGQGRTTGVGGGQSSFAQHIKDLQRLINPPGPEDKQDLSRILG</sequence>
<dbReference type="Proteomes" id="UP000261560">
    <property type="component" value="Unplaced"/>
</dbReference>
<feature type="region of interest" description="Disordered" evidence="1">
    <location>
        <begin position="430"/>
        <end position="544"/>
    </location>
</feature>
<dbReference type="Ensembl" id="ENSOMET00000008477.1">
    <property type="protein sequence ID" value="ENSOMEP00000004838.1"/>
    <property type="gene ID" value="ENSOMEG00000005836.1"/>
</dbReference>
<keyword evidence="2" id="KW-0812">Transmembrane</keyword>
<evidence type="ECO:0000256" key="2">
    <source>
        <dbReference type="SAM" id="Phobius"/>
    </source>
</evidence>
<dbReference type="CTD" id="100136858"/>
<dbReference type="PaxDb" id="30732-ENSOMEP00000004838"/>
<protein>
    <submittedName>
        <fullName evidence="3">Plasmalemma vesicle associated protein a</fullName>
    </submittedName>
</protein>
<evidence type="ECO:0000313" key="3">
    <source>
        <dbReference type="Ensembl" id="ENSOMEP00000004838.1"/>
    </source>
</evidence>
<dbReference type="AlphaFoldDB" id="A0A3B3BIH5"/>
<accession>A0A3B3BIH5</accession>
<dbReference type="PANTHER" id="PTHR21687:SF5">
    <property type="entry name" value="PLASMALEMMA VESICLE-ASSOCIATED PROTEIN"/>
    <property type="match status" value="1"/>
</dbReference>
<dbReference type="RefSeq" id="XP_024129145.1">
    <property type="nucleotide sequence ID" value="XM_024273377.2"/>
</dbReference>
<evidence type="ECO:0000256" key="1">
    <source>
        <dbReference type="SAM" id="MobiDB-lite"/>
    </source>
</evidence>
<keyword evidence="2" id="KW-1133">Transmembrane helix</keyword>
<evidence type="ECO:0000313" key="4">
    <source>
        <dbReference type="Proteomes" id="UP000261560"/>
    </source>
</evidence>
<dbReference type="OrthoDB" id="8828676at2759"/>
<name>A0A3B3BIH5_ORYME</name>
<proteinExistence type="predicted"/>
<organism evidence="3 4">
    <name type="scientific">Oryzias melastigma</name>
    <name type="common">Marine medaka</name>
    <dbReference type="NCBI Taxonomy" id="30732"/>
    <lineage>
        <taxon>Eukaryota</taxon>
        <taxon>Metazoa</taxon>
        <taxon>Chordata</taxon>
        <taxon>Craniata</taxon>
        <taxon>Vertebrata</taxon>
        <taxon>Euteleostomi</taxon>
        <taxon>Actinopterygii</taxon>
        <taxon>Neopterygii</taxon>
        <taxon>Teleostei</taxon>
        <taxon>Neoteleostei</taxon>
        <taxon>Acanthomorphata</taxon>
        <taxon>Ovalentaria</taxon>
        <taxon>Atherinomorphae</taxon>
        <taxon>Beloniformes</taxon>
        <taxon>Adrianichthyidae</taxon>
        <taxon>Oryziinae</taxon>
        <taxon>Oryzias</taxon>
    </lineage>
</organism>
<dbReference type="STRING" id="30732.ENSOMEP00000004838"/>
<feature type="compositionally biased region" description="Gly residues" evidence="1">
    <location>
        <begin position="430"/>
        <end position="442"/>
    </location>
</feature>
<dbReference type="GO" id="GO:0002693">
    <property type="term" value="P:positive regulation of cellular extravasation"/>
    <property type="evidence" value="ECO:0007669"/>
    <property type="project" value="TreeGrafter"/>
</dbReference>
<dbReference type="GeneTree" id="ENSGT00390000006166"/>
<keyword evidence="4" id="KW-1185">Reference proteome</keyword>
<dbReference type="GeneID" id="112147182"/>
<reference evidence="3" key="1">
    <citation type="submission" date="2025-08" db="UniProtKB">
        <authorList>
            <consortium name="Ensembl"/>
        </authorList>
    </citation>
    <scope>IDENTIFICATION</scope>
</reference>